<dbReference type="GO" id="GO:0071013">
    <property type="term" value="C:catalytic step 2 spliceosome"/>
    <property type="evidence" value="ECO:0007669"/>
    <property type="project" value="InterPro"/>
</dbReference>
<keyword evidence="7" id="KW-0539">Nucleus</keyword>
<keyword evidence="6" id="KW-0508">mRNA splicing</keyword>
<evidence type="ECO:0000256" key="10">
    <source>
        <dbReference type="ARBA" id="ARBA00076678"/>
    </source>
</evidence>
<dbReference type="AlphaFoldDB" id="A0AAJ6QN28"/>
<dbReference type="Pfam" id="PF00400">
    <property type="entry name" value="WD40"/>
    <property type="match status" value="5"/>
</dbReference>
<protein>
    <recommendedName>
        <fullName evidence="8">Pre-mRNA-processing factor 17</fullName>
    </recommendedName>
    <alternativeName>
        <fullName evidence="10">Cell division cycle 40 homolog</fullName>
    </alternativeName>
    <alternativeName>
        <fullName evidence="9">PRP17 homolog</fullName>
    </alternativeName>
</protein>
<dbReference type="FunFam" id="2.130.10.10:FF:000034">
    <property type="entry name" value="Pre-mRNA-processing factor 17, putative"/>
    <property type="match status" value="1"/>
</dbReference>
<organism evidence="13 14">
    <name type="scientific">Galendromus occidentalis</name>
    <name type="common">western predatory mite</name>
    <dbReference type="NCBI Taxonomy" id="34638"/>
    <lineage>
        <taxon>Eukaryota</taxon>
        <taxon>Metazoa</taxon>
        <taxon>Ecdysozoa</taxon>
        <taxon>Arthropoda</taxon>
        <taxon>Chelicerata</taxon>
        <taxon>Arachnida</taxon>
        <taxon>Acari</taxon>
        <taxon>Parasitiformes</taxon>
        <taxon>Mesostigmata</taxon>
        <taxon>Gamasina</taxon>
        <taxon>Phytoseioidea</taxon>
        <taxon>Phytoseiidae</taxon>
        <taxon>Typhlodrominae</taxon>
        <taxon>Galendromus</taxon>
    </lineage>
</organism>
<evidence type="ECO:0000256" key="7">
    <source>
        <dbReference type="ARBA" id="ARBA00023242"/>
    </source>
</evidence>
<dbReference type="GO" id="GO:0000398">
    <property type="term" value="P:mRNA splicing, via spliceosome"/>
    <property type="evidence" value="ECO:0007669"/>
    <property type="project" value="InterPro"/>
</dbReference>
<dbReference type="InterPro" id="IPR032847">
    <property type="entry name" value="PRPF17"/>
</dbReference>
<evidence type="ECO:0000256" key="1">
    <source>
        <dbReference type="ARBA" id="ARBA00004123"/>
    </source>
</evidence>
<keyword evidence="2 11" id="KW-0853">WD repeat</keyword>
<keyword evidence="5" id="KW-0677">Repeat</keyword>
<reference evidence="14" key="1">
    <citation type="submission" date="2025-08" db="UniProtKB">
        <authorList>
            <consortium name="RefSeq"/>
        </authorList>
    </citation>
    <scope>IDENTIFICATION</scope>
</reference>
<dbReference type="PROSITE" id="PS50294">
    <property type="entry name" value="WD_REPEATS_REGION"/>
    <property type="match status" value="4"/>
</dbReference>
<dbReference type="PROSITE" id="PS50082">
    <property type="entry name" value="WD_REPEATS_2"/>
    <property type="match status" value="4"/>
</dbReference>
<dbReference type="Proteomes" id="UP000694867">
    <property type="component" value="Unplaced"/>
</dbReference>
<name>A0AAJ6QN28_9ACAR</name>
<dbReference type="InterPro" id="IPR001680">
    <property type="entry name" value="WD40_rpt"/>
</dbReference>
<comment type="subcellular location">
    <subcellularLocation>
        <location evidence="1">Nucleus</location>
    </subcellularLocation>
</comment>
<dbReference type="RefSeq" id="XP_003738049.1">
    <property type="nucleotide sequence ID" value="XM_003738001.2"/>
</dbReference>
<dbReference type="CDD" id="cd00200">
    <property type="entry name" value="WD40"/>
    <property type="match status" value="1"/>
</dbReference>
<feature type="compositionally biased region" description="Basic and acidic residues" evidence="12">
    <location>
        <begin position="201"/>
        <end position="212"/>
    </location>
</feature>
<dbReference type="KEGG" id="goe:100907202"/>
<evidence type="ECO:0000256" key="5">
    <source>
        <dbReference type="ARBA" id="ARBA00022737"/>
    </source>
</evidence>
<evidence type="ECO:0000256" key="3">
    <source>
        <dbReference type="ARBA" id="ARBA00022664"/>
    </source>
</evidence>
<dbReference type="GeneID" id="100907202"/>
<feature type="repeat" description="WD" evidence="11">
    <location>
        <begin position="384"/>
        <end position="416"/>
    </location>
</feature>
<feature type="region of interest" description="Disordered" evidence="12">
    <location>
        <begin position="134"/>
        <end position="212"/>
    </location>
</feature>
<sequence>MLSLVAYDASSDSDPEEGLVTPEARKTLAASVNATPAVDSKASVNQIVPIDTKNQVLMYNPRYEDLYAPDVGPVNPFKTASQLVKKNTLAGFAEPAHVNAYHFEAERRSFHHLGFGHDPTENADPDKVIGVNATGAQQEDSSSAEKKSKKSKRLKNDNADDIEGFQGPWAPLADEKRNVKPSAEEQEELNEILAKRQKRSKATDEESSVDEKTTLHIENTHDYQGRSFLVAPTHLDGIKLRAPEKCFLPKKMLHQWAGHNKGVACIKLFPKSGHLLLSGGMDCKVKLWRFYDDRALIRSYTGHKQAVRDCDFSYDGSVFLSTGYDRYVKLWDTETGQCRERFSNRKVAYCVKFKPDSQDQFLVGTSDKKILCWDVRSNSIVQEYDRHLGAVNSITFVEDDQKFVTTSDDKSLRVWEWDIPVDIKYLADPSMHSMPAVALSPNRKWLACQSMDNKIVVFSASNRFKVNRKKEFKGHMVAGYACGLDFSPDHSYVVSGDADGNMAFFDWKSTRMLCKLKAHENVCIDVLWHPMETSKIITAGWDGCIKLWD</sequence>
<evidence type="ECO:0000256" key="8">
    <source>
        <dbReference type="ARBA" id="ARBA00068146"/>
    </source>
</evidence>
<evidence type="ECO:0000256" key="11">
    <source>
        <dbReference type="PROSITE-ProRule" id="PRU00221"/>
    </source>
</evidence>
<dbReference type="PANTHER" id="PTHR43979">
    <property type="entry name" value="PRE-MRNA-PROCESSING FACTOR 17"/>
    <property type="match status" value="1"/>
</dbReference>
<dbReference type="InterPro" id="IPR036322">
    <property type="entry name" value="WD40_repeat_dom_sf"/>
</dbReference>
<keyword evidence="4" id="KW-0747">Spliceosome</keyword>
<evidence type="ECO:0000256" key="9">
    <source>
        <dbReference type="ARBA" id="ARBA00075265"/>
    </source>
</evidence>
<evidence type="ECO:0000313" key="14">
    <source>
        <dbReference type="RefSeq" id="XP_003738049.1"/>
    </source>
</evidence>
<dbReference type="PANTHER" id="PTHR43979:SF1">
    <property type="entry name" value="PRE-MRNA-PROCESSING FACTOR 17"/>
    <property type="match status" value="1"/>
</dbReference>
<keyword evidence="3" id="KW-0507">mRNA processing</keyword>
<gene>
    <name evidence="14" type="primary">LOC100907202</name>
</gene>
<proteinExistence type="predicted"/>
<feature type="repeat" description="WD" evidence="11">
    <location>
        <begin position="516"/>
        <end position="549"/>
    </location>
</feature>
<evidence type="ECO:0000256" key="6">
    <source>
        <dbReference type="ARBA" id="ARBA00023187"/>
    </source>
</evidence>
<dbReference type="Gene3D" id="2.130.10.10">
    <property type="entry name" value="YVTN repeat-like/Quinoprotein amine dehydrogenase"/>
    <property type="match status" value="1"/>
</dbReference>
<evidence type="ECO:0000256" key="4">
    <source>
        <dbReference type="ARBA" id="ARBA00022728"/>
    </source>
</evidence>
<dbReference type="SMART" id="SM00320">
    <property type="entry name" value="WD40"/>
    <property type="match status" value="7"/>
</dbReference>
<keyword evidence="13" id="KW-1185">Reference proteome</keyword>
<accession>A0AAJ6QN28</accession>
<dbReference type="GO" id="GO:0003729">
    <property type="term" value="F:mRNA binding"/>
    <property type="evidence" value="ECO:0007669"/>
    <property type="project" value="TreeGrafter"/>
</dbReference>
<evidence type="ECO:0000256" key="2">
    <source>
        <dbReference type="ARBA" id="ARBA00022574"/>
    </source>
</evidence>
<evidence type="ECO:0000313" key="13">
    <source>
        <dbReference type="Proteomes" id="UP000694867"/>
    </source>
</evidence>
<feature type="repeat" description="WD" evidence="11">
    <location>
        <begin position="256"/>
        <end position="298"/>
    </location>
</feature>
<dbReference type="InterPro" id="IPR015943">
    <property type="entry name" value="WD40/YVTN_repeat-like_dom_sf"/>
</dbReference>
<feature type="repeat" description="WD" evidence="11">
    <location>
        <begin position="300"/>
        <end position="341"/>
    </location>
</feature>
<evidence type="ECO:0000256" key="12">
    <source>
        <dbReference type="SAM" id="MobiDB-lite"/>
    </source>
</evidence>
<dbReference type="SUPFAM" id="SSF50978">
    <property type="entry name" value="WD40 repeat-like"/>
    <property type="match status" value="1"/>
</dbReference>